<gene>
    <name evidence="2" type="ORF">VDAG_07431</name>
</gene>
<reference evidence="3" key="2">
    <citation type="journal article" date="2011" name="PLoS Pathog.">
        <title>Comparative genomics yields insights into niche adaptation of plant vascular wilt pathogens.</title>
        <authorList>
            <person name="Klosterman S.J."/>
            <person name="Subbarao K.V."/>
            <person name="Kang S."/>
            <person name="Veronese P."/>
            <person name="Gold S.E."/>
            <person name="Thomma B.P.H.J."/>
            <person name="Chen Z."/>
            <person name="Henrissat B."/>
            <person name="Lee Y.-H."/>
            <person name="Park J."/>
            <person name="Garcia-Pedrajas M.D."/>
            <person name="Barbara D.J."/>
            <person name="Anchieta A."/>
            <person name="de Jonge R."/>
            <person name="Santhanam P."/>
            <person name="Maruthachalam K."/>
            <person name="Atallah Z."/>
            <person name="Amyotte S.G."/>
            <person name="Paz Z."/>
            <person name="Inderbitzin P."/>
            <person name="Hayes R.J."/>
            <person name="Heiman D.I."/>
            <person name="Young S."/>
            <person name="Zeng Q."/>
            <person name="Engels R."/>
            <person name="Galagan J."/>
            <person name="Cuomo C.A."/>
            <person name="Dobinson K.F."/>
            <person name="Ma L.-J."/>
        </authorList>
    </citation>
    <scope>NUCLEOTIDE SEQUENCE [LARGE SCALE GENOMIC DNA]</scope>
    <source>
        <strain evidence="3">VdLs.17 / ATCC MYA-4575 / FGSC 10137</strain>
    </source>
</reference>
<feature type="region of interest" description="Disordered" evidence="1">
    <location>
        <begin position="418"/>
        <end position="446"/>
    </location>
</feature>
<proteinExistence type="predicted"/>
<accession>G2XAV0</accession>
<feature type="region of interest" description="Disordered" evidence="1">
    <location>
        <begin position="88"/>
        <end position="108"/>
    </location>
</feature>
<dbReference type="Proteomes" id="UP000001611">
    <property type="component" value="Unassembled WGS sequence"/>
</dbReference>
<dbReference type="OMA" id="EERPFND"/>
<dbReference type="KEGG" id="vda:VDAG_07431"/>
<keyword evidence="3" id="KW-1185">Reference proteome</keyword>
<sequence>MSLMSAQVSTASASSYGDGQGISPSASAASYDAGQGISPNASAASDSLDSSDSLDYDTVTGESPAMVPLAQQAVRRVVRVSSRSVSSRLSSSRSASSASARSWTTSSPVPAKPVFPAVGWFVKGIWCPLPPKVELTLSSSGYMDRRAEHRRPIVPAVPSKGFPPGWTPHAHLPAGIPHIERQPVPSVQSWLLDRVHGDAPGYPGNPNRAFPFPPGSVTDSTRSSGVSDLSASQLGTPDNRNPWFDLVHSATQSKATFEKDVDSLVVDCWTDLARKVRLTRALRELEDVHRSTAFYQVFTKHIPRVKATRQMGMARQAWPSLINHVRQYRAADIADQVLSQPQAELWDYRPPSTRLPKCIDDAFASWDAREDPDIAMPFEEVMEAKEHLDNAFDGWSAIGDVSVSLGFEAKFAAMDFDFPSDDSEQEQEQEPDLETDDSTDTHSIPDIKSLPTFAERIAHWKKYGSDVDRRVDAWQKAKGAALLRMPVLAPLPTDTPSPEKAPVTDSSIPYADDMWWATPFDRTEIEPLEERPFHDPLLEKVRLWQLSKGDALFRAPVLAPLPDDTPLPPATEEGSSDKVDSEPQGEDEASEEDSFASAQSTLLTEGPAPVSTSCSSDIPLAPGSFPEDGCDIDVAPVRSAQRSLPSWSTVGKVCLGAAALALGFASGWFLSGSC</sequence>
<feature type="compositionally biased region" description="Low complexity" evidence="1">
    <location>
        <begin position="88"/>
        <end position="102"/>
    </location>
</feature>
<feature type="region of interest" description="Disordered" evidence="1">
    <location>
        <begin position="202"/>
        <end position="235"/>
    </location>
</feature>
<feature type="region of interest" description="Disordered" evidence="1">
    <location>
        <begin position="558"/>
        <end position="617"/>
    </location>
</feature>
<dbReference type="HOGENOM" id="CLU_026320_0_0_1"/>
<feature type="compositionally biased region" description="Acidic residues" evidence="1">
    <location>
        <begin position="583"/>
        <end position="594"/>
    </location>
</feature>
<dbReference type="eggNOG" id="ENOG502RQ0J">
    <property type="taxonomic scope" value="Eukaryota"/>
</dbReference>
<feature type="compositionally biased region" description="Polar residues" evidence="1">
    <location>
        <begin position="217"/>
        <end position="235"/>
    </location>
</feature>
<protein>
    <submittedName>
        <fullName evidence="2">Uncharacterized protein</fullName>
    </submittedName>
</protein>
<feature type="compositionally biased region" description="Polar residues" evidence="1">
    <location>
        <begin position="1"/>
        <end position="28"/>
    </location>
</feature>
<dbReference type="AlphaFoldDB" id="G2XAV0"/>
<dbReference type="EMBL" id="DS572710">
    <property type="protein sequence ID" value="EGY16267.1"/>
    <property type="molecule type" value="Genomic_DNA"/>
</dbReference>
<dbReference type="InParanoid" id="G2XAV0"/>
<dbReference type="RefSeq" id="XP_009654631.1">
    <property type="nucleotide sequence ID" value="XM_009656336.1"/>
</dbReference>
<feature type="compositionally biased region" description="Low complexity" evidence="1">
    <location>
        <begin position="41"/>
        <end position="53"/>
    </location>
</feature>
<dbReference type="OrthoDB" id="4834179at2759"/>
<organism evidence="2 3">
    <name type="scientific">Verticillium dahliae (strain VdLs.17 / ATCC MYA-4575 / FGSC 10137)</name>
    <name type="common">Verticillium wilt</name>
    <dbReference type="NCBI Taxonomy" id="498257"/>
    <lineage>
        <taxon>Eukaryota</taxon>
        <taxon>Fungi</taxon>
        <taxon>Dikarya</taxon>
        <taxon>Ascomycota</taxon>
        <taxon>Pezizomycotina</taxon>
        <taxon>Sordariomycetes</taxon>
        <taxon>Hypocreomycetidae</taxon>
        <taxon>Glomerellales</taxon>
        <taxon>Plectosphaerellaceae</taxon>
        <taxon>Verticillium</taxon>
    </lineage>
</organism>
<reference evidence="2 3" key="1">
    <citation type="submission" date="2008-03" db="EMBL/GenBank/DDBJ databases">
        <title>The Genome Sequence of Verticillium dahliae VdLs.17.</title>
        <authorList>
            <consortium name="The Broad Institute Genome Sequencing Platform"/>
            <person name="Ma L.-J.J."/>
            <person name="Klosterman S.J."/>
            <person name="Subbarao K."/>
            <person name="Dobinson K."/>
            <person name="Veronese P."/>
            <person name="Kang S."/>
            <person name="Gold S.E."/>
            <person name="Young S."/>
            <person name="Jaffe D."/>
            <person name="Gnerre S."/>
            <person name="Berlin A."/>
            <person name="Heiman D."/>
            <person name="Hepburn T."/>
            <person name="Sykes S."/>
            <person name="Alvarado L."/>
            <person name="Kodira C.D."/>
            <person name="Lander E."/>
            <person name="Galagan J."/>
            <person name="Nusbaum C."/>
            <person name="Birren B."/>
        </authorList>
    </citation>
    <scope>NUCLEOTIDE SEQUENCE [LARGE SCALE GENOMIC DNA]</scope>
    <source>
        <strain evidence="3">VdLs.17 / ATCC MYA-4575 / FGSC 10137</strain>
    </source>
</reference>
<evidence type="ECO:0000256" key="1">
    <source>
        <dbReference type="SAM" id="MobiDB-lite"/>
    </source>
</evidence>
<evidence type="ECO:0000313" key="3">
    <source>
        <dbReference type="Proteomes" id="UP000001611"/>
    </source>
</evidence>
<dbReference type="GeneID" id="20708894"/>
<name>G2XAV0_VERDV</name>
<feature type="compositionally biased region" description="Acidic residues" evidence="1">
    <location>
        <begin position="418"/>
        <end position="438"/>
    </location>
</feature>
<feature type="region of interest" description="Disordered" evidence="1">
    <location>
        <begin position="1"/>
        <end position="59"/>
    </location>
</feature>
<evidence type="ECO:0000313" key="2">
    <source>
        <dbReference type="EMBL" id="EGY16267.1"/>
    </source>
</evidence>